<dbReference type="RefSeq" id="WP_013494642.1">
    <property type="nucleotide sequence ID" value="NC_014831.1"/>
</dbReference>
<dbReference type="InterPro" id="IPR035901">
    <property type="entry name" value="GIY-YIG_endonuc_sf"/>
</dbReference>
<dbReference type="Gene3D" id="3.40.1440.10">
    <property type="entry name" value="GIY-YIG endonuclease"/>
    <property type="match status" value="1"/>
</dbReference>
<dbReference type="Pfam" id="PF14520">
    <property type="entry name" value="HHH_5"/>
    <property type="match status" value="1"/>
</dbReference>
<keyword evidence="13" id="KW-1185">Reference proteome</keyword>
<dbReference type="SMART" id="SM00465">
    <property type="entry name" value="GIYc"/>
    <property type="match status" value="1"/>
</dbReference>
<dbReference type="Gene3D" id="1.10.150.20">
    <property type="entry name" value="5' to 3' exonuclease, C-terminal subdomain"/>
    <property type="match status" value="1"/>
</dbReference>
<name>E6SM07_THEM7</name>
<organism evidence="12 13">
    <name type="scientific">Thermaerobacter marianensis (strain ATCC 700841 / DSM 12885 / JCM 10246 / 7p75a)</name>
    <dbReference type="NCBI Taxonomy" id="644966"/>
    <lineage>
        <taxon>Bacteria</taxon>
        <taxon>Bacillati</taxon>
        <taxon>Bacillota</taxon>
        <taxon>Clostridia</taxon>
        <taxon>Eubacteriales</taxon>
        <taxon>Clostridiales Family XVII. Incertae Sedis</taxon>
        <taxon>Thermaerobacter</taxon>
    </lineage>
</organism>
<dbReference type="AlphaFoldDB" id="E6SM07"/>
<feature type="domain" description="UVR" evidence="9">
    <location>
        <begin position="286"/>
        <end position="321"/>
    </location>
</feature>
<accession>E6SM07</accession>
<evidence type="ECO:0000256" key="7">
    <source>
        <dbReference type="HAMAP-Rule" id="MF_00203"/>
    </source>
</evidence>
<keyword evidence="4 7" id="KW-0267">Excision nuclease</keyword>
<evidence type="ECO:0000256" key="6">
    <source>
        <dbReference type="ARBA" id="ARBA00023236"/>
    </source>
</evidence>
<dbReference type="SMART" id="SM00278">
    <property type="entry name" value="HhH1"/>
    <property type="match status" value="2"/>
</dbReference>
<dbReference type="PANTHER" id="PTHR30562:SF1">
    <property type="entry name" value="UVRABC SYSTEM PROTEIN C"/>
    <property type="match status" value="1"/>
</dbReference>
<dbReference type="Proteomes" id="UP000008915">
    <property type="component" value="Chromosome"/>
</dbReference>
<dbReference type="GO" id="GO:0003677">
    <property type="term" value="F:DNA binding"/>
    <property type="evidence" value="ECO:0007669"/>
    <property type="project" value="UniProtKB-UniRule"/>
</dbReference>
<dbReference type="NCBIfam" id="TIGR00194">
    <property type="entry name" value="uvrC"/>
    <property type="match status" value="1"/>
</dbReference>
<dbReference type="InterPro" id="IPR038476">
    <property type="entry name" value="UvrC_RNase_H_dom_sf"/>
</dbReference>
<dbReference type="SUPFAM" id="SSF47781">
    <property type="entry name" value="RuvA domain 2-like"/>
    <property type="match status" value="1"/>
</dbReference>
<dbReference type="InterPro" id="IPR003583">
    <property type="entry name" value="Hlx-hairpin-Hlx_DNA-bd_motif"/>
</dbReference>
<reference evidence="13" key="2">
    <citation type="journal article" date="2010" name="Stand. Genomic Sci.">
        <title>Complete genome sequence of Thermaerobacter marianensis type strain (7p75aT).</title>
        <authorList>
            <person name="Han C."/>
            <person name="Gu W."/>
            <person name="Zhang X."/>
            <person name="Lapidus A."/>
            <person name="Nolan M."/>
            <person name="Copeland A."/>
            <person name="Lucas S."/>
            <person name="Glavina Del Rio T."/>
            <person name="Tice H."/>
            <person name="Cheng J."/>
            <person name="Tapia R."/>
            <person name="Goodwin L."/>
            <person name="Pitluck S."/>
            <person name="Pagani I."/>
            <person name="Ivanova N."/>
            <person name="Mavromatis K."/>
            <person name="Mikhailova N."/>
            <person name="Pati A."/>
            <person name="Chen A."/>
            <person name="Palaniappan K."/>
            <person name="Land M."/>
            <person name="Hauser L."/>
            <person name="Chang Y."/>
            <person name="Jeffries C."/>
            <person name="Schneider S."/>
            <person name="Rohde M."/>
            <person name="Goker M."/>
            <person name="Pukall R."/>
            <person name="Woyke T."/>
            <person name="Bristow J."/>
            <person name="Eisen J."/>
            <person name="Markowitz V."/>
            <person name="Hugenholtz P."/>
            <person name="Kyrpides N."/>
            <person name="Klenk H."/>
            <person name="Detter J."/>
        </authorList>
    </citation>
    <scope>NUCLEOTIDE SEQUENCE [LARGE SCALE GENOMIC DNA]</scope>
    <source>
        <strain evidence="13">ATCC 700841 / DSM 12885 / JCM 10246 / 7p75a</strain>
    </source>
</reference>
<dbReference type="HOGENOM" id="CLU_014841_3_2_9"/>
<reference evidence="12 13" key="1">
    <citation type="journal article" date="2010" name="Stand. Genomic Sci.">
        <title>Complete genome sequence of Thermaerobacter marianensis type strain (7p75a).</title>
        <authorList>
            <person name="Han C."/>
            <person name="Gu W."/>
            <person name="Zhang X."/>
            <person name="Lapidus A."/>
            <person name="Nolan M."/>
            <person name="Copeland A."/>
            <person name="Lucas S."/>
            <person name="Del Rio T.G."/>
            <person name="Tice H."/>
            <person name="Cheng J.F."/>
            <person name="Tapia R."/>
            <person name="Goodwin L."/>
            <person name="Pitluck S."/>
            <person name="Pagani I."/>
            <person name="Ivanova N."/>
            <person name="Mavromatis K."/>
            <person name="Mikhailova N."/>
            <person name="Pati A."/>
            <person name="Chen A."/>
            <person name="Palaniappan K."/>
            <person name="Land M."/>
            <person name="Hauser L."/>
            <person name="Chang Y.J."/>
            <person name="Jeffries C.D."/>
            <person name="Schneider S."/>
            <person name="Rohde M."/>
            <person name="Goker M."/>
            <person name="Pukall R."/>
            <person name="Woyke T."/>
            <person name="Bristow J."/>
            <person name="Eisen J.A."/>
            <person name="Markowitz V."/>
            <person name="Hugenholtz P."/>
            <person name="Kyrpides N.C."/>
            <person name="Klenk H.P."/>
            <person name="Detter J.C."/>
        </authorList>
    </citation>
    <scope>NUCLEOTIDE SEQUENCE [LARGE SCALE GENOMIC DNA]</scope>
    <source>
        <strain evidence="13">ATCC 700841 / DSM 12885 / JCM 10246 / 7p75a</strain>
    </source>
</reference>
<dbReference type="eggNOG" id="COG0322">
    <property type="taxonomic scope" value="Bacteria"/>
</dbReference>
<keyword evidence="2 7" id="KW-0227">DNA damage</keyword>
<keyword evidence="3 7" id="KW-0228">DNA excision</keyword>
<dbReference type="InterPro" id="IPR001943">
    <property type="entry name" value="UVR_dom"/>
</dbReference>
<evidence type="ECO:0000259" key="9">
    <source>
        <dbReference type="PROSITE" id="PS50151"/>
    </source>
</evidence>
<dbReference type="STRING" id="644966.Tmar_0212"/>
<keyword evidence="6 7" id="KW-0742">SOS response</keyword>
<dbReference type="Pfam" id="PF08459">
    <property type="entry name" value="UvrC_RNaseH_dom"/>
    <property type="match status" value="1"/>
</dbReference>
<protein>
    <recommendedName>
        <fullName evidence="7">UvrABC system protein C</fullName>
        <shortName evidence="7">Protein UvrC</shortName>
    </recommendedName>
    <alternativeName>
        <fullName evidence="7">Excinuclease ABC subunit C</fullName>
    </alternativeName>
</protein>
<dbReference type="PROSITE" id="PS50165">
    <property type="entry name" value="UVRC"/>
    <property type="match status" value="1"/>
</dbReference>
<evidence type="ECO:0000256" key="5">
    <source>
        <dbReference type="ARBA" id="ARBA00023204"/>
    </source>
</evidence>
<dbReference type="InterPro" id="IPR050066">
    <property type="entry name" value="UvrABC_protein_C"/>
</dbReference>
<feature type="region of interest" description="Disordered" evidence="8">
    <location>
        <begin position="1"/>
        <end position="90"/>
    </location>
</feature>
<dbReference type="CDD" id="cd10434">
    <property type="entry name" value="GIY-YIG_UvrC_Cho"/>
    <property type="match status" value="1"/>
</dbReference>
<evidence type="ECO:0000256" key="2">
    <source>
        <dbReference type="ARBA" id="ARBA00022763"/>
    </source>
</evidence>
<gene>
    <name evidence="7" type="primary">uvrC</name>
    <name evidence="12" type="ordered locus">Tmar_0212</name>
</gene>
<proteinExistence type="inferred from homology"/>
<evidence type="ECO:0000313" key="12">
    <source>
        <dbReference type="EMBL" id="ADU50337.1"/>
    </source>
</evidence>
<feature type="domain" description="GIY-YIG" evidence="10">
    <location>
        <begin position="97"/>
        <end position="176"/>
    </location>
</feature>
<comment type="subcellular location">
    <subcellularLocation>
        <location evidence="7">Cytoplasm</location>
    </subcellularLocation>
</comment>
<evidence type="ECO:0000256" key="1">
    <source>
        <dbReference type="ARBA" id="ARBA00022490"/>
    </source>
</evidence>
<comment type="similarity">
    <text evidence="7">Belongs to the UvrC family.</text>
</comment>
<feature type="region of interest" description="Disordered" evidence="8">
    <location>
        <begin position="545"/>
        <end position="607"/>
    </location>
</feature>
<dbReference type="KEGG" id="tmr:Tmar_0212"/>
<dbReference type="PROSITE" id="PS50164">
    <property type="entry name" value="GIY_YIG"/>
    <property type="match status" value="1"/>
</dbReference>
<dbReference type="Pfam" id="PF02151">
    <property type="entry name" value="UVR"/>
    <property type="match status" value="1"/>
</dbReference>
<dbReference type="Pfam" id="PF22920">
    <property type="entry name" value="UvrC_RNaseH"/>
    <property type="match status" value="1"/>
</dbReference>
<feature type="compositionally biased region" description="Low complexity" evidence="8">
    <location>
        <begin position="572"/>
        <end position="595"/>
    </location>
</feature>
<dbReference type="InterPro" id="IPR004791">
    <property type="entry name" value="UvrC"/>
</dbReference>
<dbReference type="SUPFAM" id="SSF82771">
    <property type="entry name" value="GIY-YIG endonuclease"/>
    <property type="match status" value="1"/>
</dbReference>
<dbReference type="GO" id="GO:0009381">
    <property type="term" value="F:excinuclease ABC activity"/>
    <property type="evidence" value="ECO:0007669"/>
    <property type="project" value="UniProtKB-UniRule"/>
</dbReference>
<dbReference type="GO" id="GO:0009432">
    <property type="term" value="P:SOS response"/>
    <property type="evidence" value="ECO:0007669"/>
    <property type="project" value="UniProtKB-UniRule"/>
</dbReference>
<dbReference type="EMBL" id="CP002344">
    <property type="protein sequence ID" value="ADU50337.1"/>
    <property type="molecule type" value="Genomic_DNA"/>
</dbReference>
<dbReference type="GO" id="GO:0005737">
    <property type="term" value="C:cytoplasm"/>
    <property type="evidence" value="ECO:0007669"/>
    <property type="project" value="UniProtKB-SubCell"/>
</dbReference>
<comment type="function">
    <text evidence="7">The UvrABC repair system catalyzes the recognition and processing of DNA lesions. UvrC both incises the 5' and 3' sides of the lesion. The N-terminal half is responsible for the 3' incision and the C-terminal half is responsible for the 5' incision.</text>
</comment>
<keyword evidence="5 7" id="KW-0234">DNA repair</keyword>
<comment type="subunit">
    <text evidence="7">Interacts with UvrB in an incision complex.</text>
</comment>
<evidence type="ECO:0000256" key="8">
    <source>
        <dbReference type="SAM" id="MobiDB-lite"/>
    </source>
</evidence>
<dbReference type="Gene3D" id="4.10.860.10">
    <property type="entry name" value="UVR domain"/>
    <property type="match status" value="1"/>
</dbReference>
<dbReference type="InterPro" id="IPR036876">
    <property type="entry name" value="UVR_dom_sf"/>
</dbReference>
<dbReference type="NCBIfam" id="NF001824">
    <property type="entry name" value="PRK00558.1-5"/>
    <property type="match status" value="1"/>
</dbReference>
<dbReference type="InterPro" id="IPR047296">
    <property type="entry name" value="GIY-YIG_UvrC_Cho"/>
</dbReference>
<dbReference type="InterPro" id="IPR001162">
    <property type="entry name" value="UvrC_RNase_H_dom"/>
</dbReference>
<dbReference type="GO" id="GO:0006289">
    <property type="term" value="P:nucleotide-excision repair"/>
    <property type="evidence" value="ECO:0007669"/>
    <property type="project" value="UniProtKB-UniRule"/>
</dbReference>
<evidence type="ECO:0000259" key="11">
    <source>
        <dbReference type="PROSITE" id="PS50165"/>
    </source>
</evidence>
<feature type="domain" description="UvrC family homology region profile" evidence="11">
    <location>
        <begin position="338"/>
        <end position="633"/>
    </location>
</feature>
<dbReference type="PROSITE" id="PS50151">
    <property type="entry name" value="UVR"/>
    <property type="match status" value="1"/>
</dbReference>
<sequence>MINPDTGAGPARRPARRQSRPKAMLGPAGQGKGGAPVETRDRRRPGRTADGGITTGTGAGTPAGTSAATRAPEDEPADGSAAGGTSSLRQKAAELPEQPGVYLFKDREGQVLYVGKARSLRQRVRSYFQSSRHLPARILRMVERAADLEFIVTRNEVEALVLENTLIKRYRPRYNVRLRDDKTYPYLKIHVHEEWPRVSIARQVQDDGARYFGPYTYSASLQEALRLIRRVFPYRSCSDHRLRRGGRPCLHYYIGRCLAPCAALCDRDQYDAMIRDLIAFLEGRSRAVLERVEAEMQAAAERWEFERAAELRDQLRALHQVLEQQQVDSPRRGEEDAVGIARQGDRAHAQVFFVREGRIIGREHLSMTGVEGLDDGELLAAFLSQYYGRATFVPREILLPVDLPPGEAELIGRWLSQRRGIQVRLHRPQRGTKRRWVELAEHNARLLLAQAQTDEQVRQDRARRALDELARYLELDEPPRRIECYDISNLQGAQPVGSMVVMIDGEPAKAEYRRFRIRTVEAPNDFASMQEVLYRRLRRGLEAQGVPVEGPVGGPGAAAGADEPAEARGDAGTDAAPGHGAAGAAAAAVPSATVRATREESDGGGAPHGFADLPDLILIDGGKGQLSAAQEVLDRLGLVDIPVFALAKRFELVFAPDRADPIVIPRDSPALHLLQRIRDEAHRFALTYHRQLRQRAGLHSVLEEIPGIGPRRRKALLEAFGSLEAIARASEDELAAVPGMNRAAARAVYRAFHRLPST</sequence>
<dbReference type="InterPro" id="IPR000305">
    <property type="entry name" value="GIY-YIG_endonuc"/>
</dbReference>
<dbReference type="SUPFAM" id="SSF46600">
    <property type="entry name" value="C-terminal UvrC-binding domain of UvrB"/>
    <property type="match status" value="1"/>
</dbReference>
<dbReference type="Gene3D" id="3.30.420.340">
    <property type="entry name" value="UvrC, RNAse H endonuclease domain"/>
    <property type="match status" value="1"/>
</dbReference>
<evidence type="ECO:0000259" key="10">
    <source>
        <dbReference type="PROSITE" id="PS50164"/>
    </source>
</evidence>
<evidence type="ECO:0000313" key="13">
    <source>
        <dbReference type="Proteomes" id="UP000008915"/>
    </source>
</evidence>
<keyword evidence="1 7" id="KW-0963">Cytoplasm</keyword>
<dbReference type="HAMAP" id="MF_00203">
    <property type="entry name" value="UvrC"/>
    <property type="match status" value="1"/>
</dbReference>
<evidence type="ECO:0000256" key="4">
    <source>
        <dbReference type="ARBA" id="ARBA00022881"/>
    </source>
</evidence>
<dbReference type="Pfam" id="PF01541">
    <property type="entry name" value="GIY-YIG"/>
    <property type="match status" value="1"/>
</dbReference>
<evidence type="ECO:0000256" key="3">
    <source>
        <dbReference type="ARBA" id="ARBA00022769"/>
    </source>
</evidence>
<dbReference type="PANTHER" id="PTHR30562">
    <property type="entry name" value="UVRC/OXIDOREDUCTASE"/>
    <property type="match status" value="1"/>
</dbReference>
<dbReference type="GO" id="GO:0009380">
    <property type="term" value="C:excinuclease repair complex"/>
    <property type="evidence" value="ECO:0007669"/>
    <property type="project" value="InterPro"/>
</dbReference>
<dbReference type="InterPro" id="IPR010994">
    <property type="entry name" value="RuvA_2-like"/>
</dbReference>
<dbReference type="FunFam" id="3.40.1440.10:FF:000001">
    <property type="entry name" value="UvrABC system protein C"/>
    <property type="match status" value="1"/>
</dbReference>